<evidence type="ECO:0000313" key="4">
    <source>
        <dbReference type="Proteomes" id="UP000663791"/>
    </source>
</evidence>
<evidence type="ECO:0000256" key="1">
    <source>
        <dbReference type="SAM" id="MobiDB-lite"/>
    </source>
</evidence>
<evidence type="ECO:0000313" key="3">
    <source>
        <dbReference type="EMBL" id="MBM9461736.1"/>
    </source>
</evidence>
<protein>
    <submittedName>
        <fullName evidence="3">Uncharacterized protein</fullName>
    </submittedName>
</protein>
<keyword evidence="4" id="KW-1185">Reference proteome</keyword>
<evidence type="ECO:0000256" key="2">
    <source>
        <dbReference type="SAM" id="Phobius"/>
    </source>
</evidence>
<name>A0A938YCZ5_9ACTN</name>
<feature type="transmembrane region" description="Helical" evidence="2">
    <location>
        <begin position="55"/>
        <end position="74"/>
    </location>
</feature>
<keyword evidence="2" id="KW-0472">Membrane</keyword>
<dbReference type="AlphaFoldDB" id="A0A938YCZ5"/>
<feature type="compositionally biased region" description="Basic and acidic residues" evidence="1">
    <location>
        <begin position="19"/>
        <end position="35"/>
    </location>
</feature>
<dbReference type="EMBL" id="JAERTX010000024">
    <property type="protein sequence ID" value="MBM9461736.1"/>
    <property type="molecule type" value="Genomic_DNA"/>
</dbReference>
<reference evidence="3" key="1">
    <citation type="submission" date="2021-01" db="EMBL/GenBank/DDBJ databases">
        <title>Novel species in genus Nocardioides.</title>
        <authorList>
            <person name="Zhang G."/>
        </authorList>
    </citation>
    <scope>NUCLEOTIDE SEQUENCE</scope>
    <source>
        <strain evidence="3">Zg-536</strain>
    </source>
</reference>
<comment type="caution">
    <text evidence="3">The sequence shown here is derived from an EMBL/GenBank/DDBJ whole genome shotgun (WGS) entry which is preliminary data.</text>
</comment>
<gene>
    <name evidence="3" type="ORF">JK386_17730</name>
</gene>
<dbReference type="RefSeq" id="WP_205293055.1">
    <property type="nucleotide sequence ID" value="NZ_CP074406.1"/>
</dbReference>
<keyword evidence="2" id="KW-0812">Transmembrane</keyword>
<dbReference type="Proteomes" id="UP000663791">
    <property type="component" value="Unassembled WGS sequence"/>
</dbReference>
<proteinExistence type="predicted"/>
<keyword evidence="2" id="KW-1133">Transmembrane helix</keyword>
<organism evidence="3 4">
    <name type="scientific">Nocardioides faecalis</name>
    <dbReference type="NCBI Taxonomy" id="2803858"/>
    <lineage>
        <taxon>Bacteria</taxon>
        <taxon>Bacillati</taxon>
        <taxon>Actinomycetota</taxon>
        <taxon>Actinomycetes</taxon>
        <taxon>Propionibacteriales</taxon>
        <taxon>Nocardioidaceae</taxon>
        <taxon>Nocardioides</taxon>
    </lineage>
</organism>
<sequence length="211" mass="22850">MTVGDDAPAKPAPGRWRVRRQEPHEQPREPREPRQPGDLAPHVPRPSFASRRWRVAVSVLALAVLAGWTVWYATTPAELATSDRTITADGVAGTPLYIGVYGAPDGRTLRLSGVKVHATSSAEMRISPLLCRRGTVGVTTRPEQFCADLVDTEGARMVGGDSIVLRVEADQATIAVIDRVSLGYREDIRFGTQPAGYQQVIVTMNARPDAG</sequence>
<feature type="region of interest" description="Disordered" evidence="1">
    <location>
        <begin position="1"/>
        <end position="45"/>
    </location>
</feature>
<accession>A0A938YCZ5</accession>